<evidence type="ECO:0000313" key="2">
    <source>
        <dbReference type="Proteomes" id="UP000192491"/>
    </source>
</evidence>
<comment type="caution">
    <text evidence="1">The sequence shown here is derived from an EMBL/GenBank/DDBJ whole genome shotgun (WGS) entry which is preliminary data.</text>
</comment>
<evidence type="ECO:0000313" key="1">
    <source>
        <dbReference type="EMBL" id="OQX10514.1"/>
    </source>
</evidence>
<protein>
    <submittedName>
        <fullName evidence="1">Uncharacterized protein</fullName>
    </submittedName>
</protein>
<dbReference type="AlphaFoldDB" id="A0A1Y1QPS4"/>
<dbReference type="EMBL" id="MTEJ01000111">
    <property type="protein sequence ID" value="OQX10514.1"/>
    <property type="molecule type" value="Genomic_DNA"/>
</dbReference>
<accession>A0A1Y1QPS4</accession>
<proteinExistence type="predicted"/>
<dbReference type="Proteomes" id="UP000192491">
    <property type="component" value="Unassembled WGS sequence"/>
</dbReference>
<reference evidence="1 2" key="1">
    <citation type="submission" date="2017-01" db="EMBL/GenBank/DDBJ databases">
        <title>Novel large sulfur bacteria in the metagenomes of groundwater-fed chemosynthetic microbial mats in the Lake Huron basin.</title>
        <authorList>
            <person name="Sharrar A.M."/>
            <person name="Flood B.E."/>
            <person name="Bailey J.V."/>
            <person name="Jones D.S."/>
            <person name="Biddanda B."/>
            <person name="Ruberg S.A."/>
            <person name="Marcus D.N."/>
            <person name="Dick G.J."/>
        </authorList>
    </citation>
    <scope>NUCLEOTIDE SEQUENCE [LARGE SCALE GENOMIC DNA]</scope>
    <source>
        <strain evidence="1">A8</strain>
    </source>
</reference>
<sequence length="124" mass="13620">MVESKIYLSRESGGGQQWCVAVADGEHTCDCDSQPSTKQFEYVVTVDHESRLVVHRHGEFWNDITGSALFKAMVTAIVTAIVEQDRIIRDAVACLVCATIAHADEVLRNTYDILEGGFEGESNG</sequence>
<gene>
    <name evidence="1" type="ORF">BWK73_20220</name>
</gene>
<name>A0A1Y1QPS4_9GAMM</name>
<organism evidence="1 2">
    <name type="scientific">Thiothrix lacustris</name>
    <dbReference type="NCBI Taxonomy" id="525917"/>
    <lineage>
        <taxon>Bacteria</taxon>
        <taxon>Pseudomonadati</taxon>
        <taxon>Pseudomonadota</taxon>
        <taxon>Gammaproteobacteria</taxon>
        <taxon>Thiotrichales</taxon>
        <taxon>Thiotrichaceae</taxon>
        <taxon>Thiothrix</taxon>
    </lineage>
</organism>